<proteinExistence type="predicted"/>
<feature type="compositionally biased region" description="Low complexity" evidence="1">
    <location>
        <begin position="107"/>
        <end position="120"/>
    </location>
</feature>
<dbReference type="Gramene" id="PVH35115">
    <property type="protein sequence ID" value="PVH35115"/>
    <property type="gene ID" value="PAHAL_7G108300"/>
</dbReference>
<feature type="compositionally biased region" description="Basic residues" evidence="1">
    <location>
        <begin position="148"/>
        <end position="158"/>
    </location>
</feature>
<dbReference type="AlphaFoldDB" id="A0A2T8IBR7"/>
<gene>
    <name evidence="2" type="ORF">PAHAL_7G108300</name>
</gene>
<protein>
    <submittedName>
        <fullName evidence="2">Uncharacterized protein</fullName>
    </submittedName>
</protein>
<organism evidence="2">
    <name type="scientific">Panicum hallii</name>
    <dbReference type="NCBI Taxonomy" id="206008"/>
    <lineage>
        <taxon>Eukaryota</taxon>
        <taxon>Viridiplantae</taxon>
        <taxon>Streptophyta</taxon>
        <taxon>Embryophyta</taxon>
        <taxon>Tracheophyta</taxon>
        <taxon>Spermatophyta</taxon>
        <taxon>Magnoliopsida</taxon>
        <taxon>Liliopsida</taxon>
        <taxon>Poales</taxon>
        <taxon>Poaceae</taxon>
        <taxon>PACMAD clade</taxon>
        <taxon>Panicoideae</taxon>
        <taxon>Panicodae</taxon>
        <taxon>Paniceae</taxon>
        <taxon>Panicinae</taxon>
        <taxon>Panicum</taxon>
        <taxon>Panicum sect. Panicum</taxon>
    </lineage>
</organism>
<feature type="compositionally biased region" description="Basic residues" evidence="1">
    <location>
        <begin position="215"/>
        <end position="224"/>
    </location>
</feature>
<feature type="compositionally biased region" description="Basic and acidic residues" evidence="1">
    <location>
        <begin position="168"/>
        <end position="177"/>
    </location>
</feature>
<sequence length="224" mass="23421">MPLRPPSPALAQALQRGRRAEHPKAAGSGDEGQQRHAAGNGTGPRTRTLPKWQIRAPGGLKRRRRPPDRPKLRNGGIARSTRNPKEAATKSTNSSPLGMAQGNGRASKSSSGTSTRPSQTADNGGRAASCFSRHAPSGTARGLPPRARQPRIRTHHQRLAASATSPAGKKEGKEKGKILKGKGRPRPPSSRPSGLPPASSGGGESEGRSEGALGRGRRQRPGCP</sequence>
<dbReference type="Proteomes" id="UP000243499">
    <property type="component" value="Chromosome 7"/>
</dbReference>
<accession>A0A2T8IBR7</accession>
<dbReference type="EMBL" id="CM008052">
    <property type="protein sequence ID" value="PVH35115.1"/>
    <property type="molecule type" value="Genomic_DNA"/>
</dbReference>
<evidence type="ECO:0000313" key="2">
    <source>
        <dbReference type="EMBL" id="PVH35115.1"/>
    </source>
</evidence>
<name>A0A2T8IBR7_9POAL</name>
<evidence type="ECO:0000256" key="1">
    <source>
        <dbReference type="SAM" id="MobiDB-lite"/>
    </source>
</evidence>
<reference evidence="2" key="1">
    <citation type="submission" date="2018-04" db="EMBL/GenBank/DDBJ databases">
        <title>WGS assembly of Panicum hallii.</title>
        <authorList>
            <person name="Lovell J."/>
            <person name="Jenkins J."/>
            <person name="Lowry D."/>
            <person name="Mamidi S."/>
            <person name="Sreedasyam A."/>
            <person name="Weng X."/>
            <person name="Barry K."/>
            <person name="Bonette J."/>
            <person name="Campitelli B."/>
            <person name="Daum C."/>
            <person name="Gordon S."/>
            <person name="Gould B."/>
            <person name="Lipzen A."/>
            <person name="Macqueen A."/>
            <person name="Palacio-Mejia J."/>
            <person name="Plott C."/>
            <person name="Shakirov E."/>
            <person name="Shu S."/>
            <person name="Yoshinaga Y."/>
            <person name="Zane M."/>
            <person name="Rokhsar D."/>
            <person name="Grimwood J."/>
            <person name="Schmutz J."/>
            <person name="Juenger T."/>
        </authorList>
    </citation>
    <scope>NUCLEOTIDE SEQUENCE [LARGE SCALE GENOMIC DNA]</scope>
    <source>
        <strain evidence="2">FIL2</strain>
    </source>
</reference>
<feature type="region of interest" description="Disordered" evidence="1">
    <location>
        <begin position="1"/>
        <end position="224"/>
    </location>
</feature>